<evidence type="ECO:0000313" key="2">
    <source>
        <dbReference type="Proteomes" id="UP001454036"/>
    </source>
</evidence>
<evidence type="ECO:0000313" key="1">
    <source>
        <dbReference type="EMBL" id="GAA0176328.1"/>
    </source>
</evidence>
<name>A0AAV3RMW4_LITER</name>
<sequence>MDGVKVDLFGDGIPKDVVAKGILVSKDHKEKVTNVPLGPDHWKIFLEEVICPSYILSGSGDNAFTVEQAINSFLAWPSANDQLV</sequence>
<organism evidence="1 2">
    <name type="scientific">Lithospermum erythrorhizon</name>
    <name type="common">Purple gromwell</name>
    <name type="synonym">Lithospermum officinale var. erythrorhizon</name>
    <dbReference type="NCBI Taxonomy" id="34254"/>
    <lineage>
        <taxon>Eukaryota</taxon>
        <taxon>Viridiplantae</taxon>
        <taxon>Streptophyta</taxon>
        <taxon>Embryophyta</taxon>
        <taxon>Tracheophyta</taxon>
        <taxon>Spermatophyta</taxon>
        <taxon>Magnoliopsida</taxon>
        <taxon>eudicotyledons</taxon>
        <taxon>Gunneridae</taxon>
        <taxon>Pentapetalae</taxon>
        <taxon>asterids</taxon>
        <taxon>lamiids</taxon>
        <taxon>Boraginales</taxon>
        <taxon>Boraginaceae</taxon>
        <taxon>Boraginoideae</taxon>
        <taxon>Lithospermeae</taxon>
        <taxon>Lithospermum</taxon>
    </lineage>
</organism>
<dbReference type="EMBL" id="BAABME010010073">
    <property type="protein sequence ID" value="GAA0176328.1"/>
    <property type="molecule type" value="Genomic_DNA"/>
</dbReference>
<accession>A0AAV3RMW4</accession>
<dbReference type="Proteomes" id="UP001454036">
    <property type="component" value="Unassembled WGS sequence"/>
</dbReference>
<protein>
    <recommendedName>
        <fullName evidence="3">Transposase</fullName>
    </recommendedName>
</protein>
<proteinExistence type="predicted"/>
<keyword evidence="2" id="KW-1185">Reference proteome</keyword>
<evidence type="ECO:0008006" key="3">
    <source>
        <dbReference type="Google" id="ProtNLM"/>
    </source>
</evidence>
<reference evidence="1 2" key="1">
    <citation type="submission" date="2024-01" db="EMBL/GenBank/DDBJ databases">
        <title>The complete chloroplast genome sequence of Lithospermum erythrorhizon: insights into the phylogenetic relationship among Boraginaceae species and the maternal lineages of purple gromwells.</title>
        <authorList>
            <person name="Okada T."/>
            <person name="Watanabe K."/>
        </authorList>
    </citation>
    <scope>NUCLEOTIDE SEQUENCE [LARGE SCALE GENOMIC DNA]</scope>
</reference>
<dbReference type="AlphaFoldDB" id="A0AAV3RMW4"/>
<gene>
    <name evidence="1" type="ORF">LIER_29337</name>
</gene>
<comment type="caution">
    <text evidence="1">The sequence shown here is derived from an EMBL/GenBank/DDBJ whole genome shotgun (WGS) entry which is preliminary data.</text>
</comment>